<dbReference type="InterPro" id="IPR050808">
    <property type="entry name" value="Phage_Integrase"/>
</dbReference>
<dbReference type="Proteomes" id="UP000186221">
    <property type="component" value="Unassembled WGS sequence"/>
</dbReference>
<protein>
    <submittedName>
        <fullName evidence="9">Integrase</fullName>
    </submittedName>
</protein>
<evidence type="ECO:0000259" key="7">
    <source>
        <dbReference type="PROSITE" id="PS51898"/>
    </source>
</evidence>
<evidence type="ECO:0000256" key="6">
    <source>
        <dbReference type="SAM" id="MobiDB-lite"/>
    </source>
</evidence>
<keyword evidence="2" id="KW-0229">DNA integration</keyword>
<name>A0A1N7Q2M2_9RHOB</name>
<dbReference type="RefSeq" id="WP_076486125.1">
    <property type="nucleotide sequence ID" value="NZ_FTOG01000012.1"/>
</dbReference>
<keyword evidence="4" id="KW-0233">DNA recombination</keyword>
<dbReference type="Gene3D" id="1.10.443.10">
    <property type="entry name" value="Intergrase catalytic core"/>
    <property type="match status" value="1"/>
</dbReference>
<dbReference type="GO" id="GO:0015074">
    <property type="term" value="P:DNA integration"/>
    <property type="evidence" value="ECO:0007669"/>
    <property type="project" value="UniProtKB-KW"/>
</dbReference>
<organism evidence="9 10">
    <name type="scientific">Rhodobacter aestuarii</name>
    <dbReference type="NCBI Taxonomy" id="453582"/>
    <lineage>
        <taxon>Bacteria</taxon>
        <taxon>Pseudomonadati</taxon>
        <taxon>Pseudomonadota</taxon>
        <taxon>Alphaproteobacteria</taxon>
        <taxon>Rhodobacterales</taxon>
        <taxon>Rhodobacter group</taxon>
        <taxon>Rhodobacter</taxon>
    </lineage>
</organism>
<dbReference type="InterPro" id="IPR053876">
    <property type="entry name" value="Phage_int_M"/>
</dbReference>
<dbReference type="InterPro" id="IPR025166">
    <property type="entry name" value="Integrase_DNA_bind_dom"/>
</dbReference>
<comment type="similarity">
    <text evidence="1">Belongs to the 'phage' integrase family.</text>
</comment>
<dbReference type="PANTHER" id="PTHR30629">
    <property type="entry name" value="PROPHAGE INTEGRASE"/>
    <property type="match status" value="1"/>
</dbReference>
<dbReference type="Gene3D" id="1.10.150.130">
    <property type="match status" value="1"/>
</dbReference>
<dbReference type="OrthoDB" id="9795573at2"/>
<dbReference type="InterPro" id="IPR010998">
    <property type="entry name" value="Integrase_recombinase_N"/>
</dbReference>
<evidence type="ECO:0000256" key="4">
    <source>
        <dbReference type="ARBA" id="ARBA00023172"/>
    </source>
</evidence>
<dbReference type="EMBL" id="FTOG01000012">
    <property type="protein sequence ID" value="SIT17133.1"/>
    <property type="molecule type" value="Genomic_DNA"/>
</dbReference>
<dbReference type="PANTHER" id="PTHR30629:SF2">
    <property type="entry name" value="PROPHAGE INTEGRASE INTS-RELATED"/>
    <property type="match status" value="1"/>
</dbReference>
<dbReference type="InterPro" id="IPR013762">
    <property type="entry name" value="Integrase-like_cat_sf"/>
</dbReference>
<dbReference type="InterPro" id="IPR011010">
    <property type="entry name" value="DNA_brk_join_enz"/>
</dbReference>
<dbReference type="InterPro" id="IPR002104">
    <property type="entry name" value="Integrase_catalytic"/>
</dbReference>
<dbReference type="GO" id="GO:0003677">
    <property type="term" value="F:DNA binding"/>
    <property type="evidence" value="ECO:0007669"/>
    <property type="project" value="UniProtKB-UniRule"/>
</dbReference>
<feature type="compositionally biased region" description="Basic and acidic residues" evidence="6">
    <location>
        <begin position="85"/>
        <end position="94"/>
    </location>
</feature>
<feature type="region of interest" description="Disordered" evidence="6">
    <location>
        <begin position="73"/>
        <end position="94"/>
    </location>
</feature>
<evidence type="ECO:0000313" key="9">
    <source>
        <dbReference type="EMBL" id="SIT17133.1"/>
    </source>
</evidence>
<evidence type="ECO:0000256" key="1">
    <source>
        <dbReference type="ARBA" id="ARBA00008857"/>
    </source>
</evidence>
<dbReference type="Gene3D" id="3.30.160.390">
    <property type="entry name" value="Integrase, DNA-binding domain"/>
    <property type="match status" value="1"/>
</dbReference>
<proteinExistence type="inferred from homology"/>
<evidence type="ECO:0000256" key="3">
    <source>
        <dbReference type="ARBA" id="ARBA00023125"/>
    </source>
</evidence>
<dbReference type="Pfam" id="PF13356">
    <property type="entry name" value="Arm-DNA-bind_3"/>
    <property type="match status" value="1"/>
</dbReference>
<dbReference type="AlphaFoldDB" id="A0A1N7Q2M2"/>
<keyword evidence="10" id="KW-1185">Reference proteome</keyword>
<dbReference type="STRING" id="453582.SAMN05421580_112111"/>
<dbReference type="SUPFAM" id="SSF56349">
    <property type="entry name" value="DNA breaking-rejoining enzymes"/>
    <property type="match status" value="1"/>
</dbReference>
<dbReference type="PROSITE" id="PS51898">
    <property type="entry name" value="TYR_RECOMBINASE"/>
    <property type="match status" value="1"/>
</dbReference>
<dbReference type="PROSITE" id="PS51900">
    <property type="entry name" value="CB"/>
    <property type="match status" value="1"/>
</dbReference>
<feature type="domain" description="Core-binding (CB)" evidence="8">
    <location>
        <begin position="98"/>
        <end position="179"/>
    </location>
</feature>
<keyword evidence="3 5" id="KW-0238">DNA-binding</keyword>
<evidence type="ECO:0000313" key="10">
    <source>
        <dbReference type="Proteomes" id="UP000186221"/>
    </source>
</evidence>
<dbReference type="InterPro" id="IPR044068">
    <property type="entry name" value="CB"/>
</dbReference>
<sequence length="396" mass="45022">MPLSDVTIRNLKPRDRSYKVSDFDGLFVLVKPTGARLWQFKYRIDGKEKLLSIGRYPEIGLAQARLARDEARSMVANGRDPSAAKQERKRAELERRGVTFETQAQAFLEKTRKEGLASTTLAKNEWLLAMAIADFGAKPMSEISAQMILRCLRKVEAKGNYETAKRLRAKISAVFRYAVANGVAETDPTYALRDALVRPKAKPRAAIIDPQALGGLMRAIETYTGQRVTKIALELLALMVPRPGELRQARWEEIDLDARIWAIPAERMKMRRPHRIPLSDRAVRLLHELRELTGWTGFLLPSLVSPRRVMSENTLNTALRRMGFGADEMTSHGFRASFSTLANESGLWNPDAIERALAHIEQNDVRRAYARGEHWDERVRLAQWWADYLETLRTSA</sequence>
<evidence type="ECO:0000259" key="8">
    <source>
        <dbReference type="PROSITE" id="PS51900"/>
    </source>
</evidence>
<dbReference type="InterPro" id="IPR038488">
    <property type="entry name" value="Integrase_DNA-bd_sf"/>
</dbReference>
<evidence type="ECO:0000256" key="5">
    <source>
        <dbReference type="PROSITE-ProRule" id="PRU01248"/>
    </source>
</evidence>
<reference evidence="10" key="1">
    <citation type="submission" date="2017-01" db="EMBL/GenBank/DDBJ databases">
        <authorList>
            <person name="Varghese N."/>
            <person name="Submissions S."/>
        </authorList>
    </citation>
    <scope>NUCLEOTIDE SEQUENCE [LARGE SCALE GENOMIC DNA]</scope>
    <source>
        <strain evidence="10">DSM 19945</strain>
    </source>
</reference>
<dbReference type="Pfam" id="PF00589">
    <property type="entry name" value="Phage_integrase"/>
    <property type="match status" value="1"/>
</dbReference>
<feature type="domain" description="Tyr recombinase" evidence="7">
    <location>
        <begin position="203"/>
        <end position="386"/>
    </location>
</feature>
<evidence type="ECO:0000256" key="2">
    <source>
        <dbReference type="ARBA" id="ARBA00022908"/>
    </source>
</evidence>
<dbReference type="GO" id="GO:0006310">
    <property type="term" value="P:DNA recombination"/>
    <property type="evidence" value="ECO:0007669"/>
    <property type="project" value="UniProtKB-KW"/>
</dbReference>
<dbReference type="CDD" id="cd00801">
    <property type="entry name" value="INT_P4_C"/>
    <property type="match status" value="1"/>
</dbReference>
<accession>A0A1N7Q2M2</accession>
<gene>
    <name evidence="9" type="ORF">SAMN05421580_112111</name>
</gene>
<dbReference type="Pfam" id="PF22022">
    <property type="entry name" value="Phage_int_M"/>
    <property type="match status" value="1"/>
</dbReference>